<evidence type="ECO:0000313" key="2">
    <source>
        <dbReference type="Proteomes" id="UP000006055"/>
    </source>
</evidence>
<proteinExistence type="predicted"/>
<dbReference type="KEGG" id="dti:Desti_0278"/>
<evidence type="ECO:0000313" key="1">
    <source>
        <dbReference type="EMBL" id="AFM23020.1"/>
    </source>
</evidence>
<accession>I4C0C9</accession>
<dbReference type="RefSeq" id="WP_014808179.1">
    <property type="nucleotide sequence ID" value="NC_018025.1"/>
</dbReference>
<sequence>MKFANKEEFELHVHKCFGKIFESLMKIDGVVKQEAEKEETAGTHGTMCDLRDSIEDVILHCHLAWQYHRLSRSIQNVSTWDQVENSAESSNIPQKKTS</sequence>
<dbReference type="EMBL" id="CP003360">
    <property type="protein sequence ID" value="AFM23020.1"/>
    <property type="molecule type" value="Genomic_DNA"/>
</dbReference>
<organism evidence="1 2">
    <name type="scientific">Desulfomonile tiedjei (strain ATCC 49306 / DSM 6799 / DCB-1)</name>
    <dbReference type="NCBI Taxonomy" id="706587"/>
    <lineage>
        <taxon>Bacteria</taxon>
        <taxon>Pseudomonadati</taxon>
        <taxon>Thermodesulfobacteriota</taxon>
        <taxon>Desulfomonilia</taxon>
        <taxon>Desulfomonilales</taxon>
        <taxon>Desulfomonilaceae</taxon>
        <taxon>Desulfomonile</taxon>
    </lineage>
</organism>
<name>I4C0C9_DESTA</name>
<dbReference type="HOGENOM" id="CLU_2329223_0_0_7"/>
<protein>
    <submittedName>
        <fullName evidence="1">Uncharacterized protein</fullName>
    </submittedName>
</protein>
<reference evidence="2" key="1">
    <citation type="submission" date="2012-06" db="EMBL/GenBank/DDBJ databases">
        <title>Complete sequence of chromosome of Desulfomonile tiedjei DSM 6799.</title>
        <authorList>
            <person name="Lucas S."/>
            <person name="Copeland A."/>
            <person name="Lapidus A."/>
            <person name="Glavina del Rio T."/>
            <person name="Dalin E."/>
            <person name="Tice H."/>
            <person name="Bruce D."/>
            <person name="Goodwin L."/>
            <person name="Pitluck S."/>
            <person name="Peters L."/>
            <person name="Ovchinnikova G."/>
            <person name="Zeytun A."/>
            <person name="Lu M."/>
            <person name="Kyrpides N."/>
            <person name="Mavromatis K."/>
            <person name="Ivanova N."/>
            <person name="Brettin T."/>
            <person name="Detter J.C."/>
            <person name="Han C."/>
            <person name="Larimer F."/>
            <person name="Land M."/>
            <person name="Hauser L."/>
            <person name="Markowitz V."/>
            <person name="Cheng J.-F."/>
            <person name="Hugenholtz P."/>
            <person name="Woyke T."/>
            <person name="Wu D."/>
            <person name="Spring S."/>
            <person name="Schroeder M."/>
            <person name="Brambilla E."/>
            <person name="Klenk H.-P."/>
            <person name="Eisen J.A."/>
        </authorList>
    </citation>
    <scope>NUCLEOTIDE SEQUENCE [LARGE SCALE GENOMIC DNA]</scope>
    <source>
        <strain evidence="2">ATCC 49306 / DSM 6799 / DCB-1</strain>
    </source>
</reference>
<keyword evidence="2" id="KW-1185">Reference proteome</keyword>
<gene>
    <name evidence="1" type="ordered locus">Desti_0278</name>
</gene>
<dbReference type="Proteomes" id="UP000006055">
    <property type="component" value="Chromosome"/>
</dbReference>
<dbReference type="AlphaFoldDB" id="I4C0C9"/>